<sequence length="176" mass="19980">MVRRRRRTFLMRDADETIISKQDVFNITTFYFGSQSEGTTTPGLNSDIDSLVCFNDVNIMSSWTEWEVGGINFLMVKEETCSPQHYLLQEIRPDSPEPVINSSHMFSVVDRNGRVLYTNLDSRFITKLISEKKIGPSSSVNKMFDIVLAYRSRSFHQNVSVGLNDQGPATGRPQAC</sequence>
<organism evidence="1 2">
    <name type="scientific">Mya arenaria</name>
    <name type="common">Soft-shell clam</name>
    <dbReference type="NCBI Taxonomy" id="6604"/>
    <lineage>
        <taxon>Eukaryota</taxon>
        <taxon>Metazoa</taxon>
        <taxon>Spiralia</taxon>
        <taxon>Lophotrochozoa</taxon>
        <taxon>Mollusca</taxon>
        <taxon>Bivalvia</taxon>
        <taxon>Autobranchia</taxon>
        <taxon>Heteroconchia</taxon>
        <taxon>Euheterodonta</taxon>
        <taxon>Imparidentia</taxon>
        <taxon>Neoheterodontei</taxon>
        <taxon>Myida</taxon>
        <taxon>Myoidea</taxon>
        <taxon>Myidae</taxon>
        <taxon>Mya</taxon>
    </lineage>
</organism>
<protein>
    <submittedName>
        <fullName evidence="1">Uncharacterized protein</fullName>
    </submittedName>
</protein>
<evidence type="ECO:0000313" key="1">
    <source>
        <dbReference type="EMBL" id="WAR20058.1"/>
    </source>
</evidence>
<name>A0ABY7FD32_MYAAR</name>
<keyword evidence="2" id="KW-1185">Reference proteome</keyword>
<gene>
    <name evidence="1" type="ORF">MAR_001896</name>
</gene>
<proteinExistence type="predicted"/>
<evidence type="ECO:0000313" key="2">
    <source>
        <dbReference type="Proteomes" id="UP001164746"/>
    </source>
</evidence>
<accession>A0ABY7FD32</accession>
<reference evidence="1" key="1">
    <citation type="submission" date="2022-11" db="EMBL/GenBank/DDBJ databases">
        <title>Centuries of genome instability and evolution in soft-shell clam transmissible cancer (bioRxiv).</title>
        <authorList>
            <person name="Hart S.F.M."/>
            <person name="Yonemitsu M.A."/>
            <person name="Giersch R.M."/>
            <person name="Beal B.F."/>
            <person name="Arriagada G."/>
            <person name="Davis B.W."/>
            <person name="Ostrander E.A."/>
            <person name="Goff S.P."/>
            <person name="Metzger M.J."/>
        </authorList>
    </citation>
    <scope>NUCLEOTIDE SEQUENCE</scope>
    <source>
        <strain evidence="1">MELC-2E11</strain>
        <tissue evidence="1">Siphon/mantle</tissue>
    </source>
</reference>
<dbReference type="Proteomes" id="UP001164746">
    <property type="component" value="Chromosome 11"/>
</dbReference>
<dbReference type="EMBL" id="CP111022">
    <property type="protein sequence ID" value="WAR20058.1"/>
    <property type="molecule type" value="Genomic_DNA"/>
</dbReference>